<evidence type="ECO:0000313" key="1">
    <source>
        <dbReference type="EMBL" id="MDM5438827.1"/>
    </source>
</evidence>
<dbReference type="Proteomes" id="UP001224139">
    <property type="component" value="Unassembled WGS sequence"/>
</dbReference>
<protein>
    <submittedName>
        <fullName evidence="1">Exosporium glycoprotein BclB-related protein</fullName>
    </submittedName>
</protein>
<dbReference type="NCBIfam" id="TIGR03721">
    <property type="entry name" value="exospore_TM"/>
    <property type="match status" value="1"/>
</dbReference>
<sequence>MKHNDCFDDKGCDPIIITGGCCDPKTVCPSKSQLIELEKLLIALSTAIPIFLTTPNAANKMTLIGLFNQLLALLDSLIPTAEVDYLKQLIESILVVLNAPILKLGQLIVLLQQFYSALADYFFSIKTCFAPSTLRFLFQLLTNLIIVTSGTTSGGGAVIPYASGTPVVLATVADSVIVTSGLLGFGSSFGLNVSLASINLTSAIQDFAFVAPRDGTITSLAGFFSVTVGIALPGLASPVRVQMQLYKASATGNTFTPIGTPLLLDPAFTTIAANAPLSGIAPQAIPVAAQEKILLVVSLTTNGANLASAVTGFASAGITFE</sequence>
<dbReference type="RefSeq" id="WP_289359167.1">
    <property type="nucleotide sequence ID" value="NZ_JAUCFG010000002.1"/>
</dbReference>
<accession>A0ABT7R7D2</accession>
<dbReference type="EMBL" id="JAUCFG010000002">
    <property type="protein sequence ID" value="MDM5438827.1"/>
    <property type="molecule type" value="Genomic_DNA"/>
</dbReference>
<reference evidence="1 2" key="1">
    <citation type="submission" date="2023-06" db="EMBL/GenBank/DDBJ databases">
        <title>Comparative genomics of Bacillaceae isolates and their secondary metabolite potential.</title>
        <authorList>
            <person name="Song L."/>
            <person name="Nielsen L.J."/>
            <person name="Mohite O."/>
            <person name="Xu X."/>
            <person name="Weber T."/>
            <person name="Kovacs A.T."/>
        </authorList>
    </citation>
    <scope>NUCLEOTIDE SEQUENCE [LARGE SCALE GENOMIC DNA]</scope>
    <source>
        <strain evidence="1 2">DX2.1</strain>
    </source>
</reference>
<name>A0ABT7R7D2_9BACI</name>
<dbReference type="InterPro" id="IPR048009">
    <property type="entry name" value="NGRR_dom"/>
</dbReference>
<organism evidence="1 2">
    <name type="scientific">Bacillus hominis</name>
    <dbReference type="NCBI Taxonomy" id="2817478"/>
    <lineage>
        <taxon>Bacteria</taxon>
        <taxon>Bacillati</taxon>
        <taxon>Bacillota</taxon>
        <taxon>Bacilli</taxon>
        <taxon>Bacillales</taxon>
        <taxon>Bacillaceae</taxon>
        <taxon>Bacillus</taxon>
        <taxon>Bacillus cereus group</taxon>
    </lineage>
</organism>
<comment type="caution">
    <text evidence="1">The sequence shown here is derived from an EMBL/GenBank/DDBJ whole genome shotgun (WGS) entry which is preliminary data.</text>
</comment>
<proteinExistence type="predicted"/>
<keyword evidence="2" id="KW-1185">Reference proteome</keyword>
<evidence type="ECO:0000313" key="2">
    <source>
        <dbReference type="Proteomes" id="UP001224139"/>
    </source>
</evidence>
<dbReference type="InterPro" id="IPR021210">
    <property type="entry name" value="Exosporium_BclB"/>
</dbReference>
<gene>
    <name evidence="1" type="ORF">QUG02_11965</name>
</gene>
<dbReference type="NCBIfam" id="NF033172">
    <property type="entry name" value="N_to_GlyXaaXaa"/>
    <property type="match status" value="1"/>
</dbReference>